<comment type="caution">
    <text evidence="2">The sequence shown here is derived from an EMBL/GenBank/DDBJ whole genome shotgun (WGS) entry which is preliminary data.</text>
</comment>
<dbReference type="Gene3D" id="3.30.530.20">
    <property type="match status" value="1"/>
</dbReference>
<evidence type="ECO:0000259" key="1">
    <source>
        <dbReference type="SMART" id="SM01037"/>
    </source>
</evidence>
<feature type="domain" description="Bet v I/Major latex protein" evidence="1">
    <location>
        <begin position="1"/>
        <end position="146"/>
    </location>
</feature>
<dbReference type="Pfam" id="PF00407">
    <property type="entry name" value="Bet_v_1"/>
    <property type="match status" value="1"/>
</dbReference>
<evidence type="ECO:0000313" key="3">
    <source>
        <dbReference type="Proteomes" id="UP001634393"/>
    </source>
</evidence>
<gene>
    <name evidence="2" type="ORF">ACJIZ3_014590</name>
</gene>
<sequence>MAIDTFDVSTPIKSSVDKFYDFFKFKMSELVNIFPASFKGVELLEGEEGTVGCVKLWHYILGGIPMTVKAKNEAIDDEKHSLTFAALEGDVLQLYKSFNATLVISEGLAKWTFTFEKATLLSPIPELYGPLVIAASTLVDAYLLINN</sequence>
<dbReference type="CDD" id="cd07816">
    <property type="entry name" value="Bet_v1-like"/>
    <property type="match status" value="1"/>
</dbReference>
<dbReference type="AlphaFoldDB" id="A0ABD3RM13"/>
<dbReference type="SUPFAM" id="SSF55961">
    <property type="entry name" value="Bet v1-like"/>
    <property type="match status" value="1"/>
</dbReference>
<dbReference type="InterPro" id="IPR000916">
    <property type="entry name" value="Bet_v_I/MLP"/>
</dbReference>
<keyword evidence="3" id="KW-1185">Reference proteome</keyword>
<proteinExistence type="predicted"/>
<dbReference type="SMART" id="SM01037">
    <property type="entry name" value="Bet_v_1"/>
    <property type="match status" value="1"/>
</dbReference>
<organism evidence="2 3">
    <name type="scientific">Penstemon smallii</name>
    <dbReference type="NCBI Taxonomy" id="265156"/>
    <lineage>
        <taxon>Eukaryota</taxon>
        <taxon>Viridiplantae</taxon>
        <taxon>Streptophyta</taxon>
        <taxon>Embryophyta</taxon>
        <taxon>Tracheophyta</taxon>
        <taxon>Spermatophyta</taxon>
        <taxon>Magnoliopsida</taxon>
        <taxon>eudicotyledons</taxon>
        <taxon>Gunneridae</taxon>
        <taxon>Pentapetalae</taxon>
        <taxon>asterids</taxon>
        <taxon>lamiids</taxon>
        <taxon>Lamiales</taxon>
        <taxon>Plantaginaceae</taxon>
        <taxon>Cheloneae</taxon>
        <taxon>Penstemon</taxon>
    </lineage>
</organism>
<protein>
    <recommendedName>
        <fullName evidence="1">Bet v I/Major latex protein domain-containing protein</fullName>
    </recommendedName>
</protein>
<dbReference type="InterPro" id="IPR023393">
    <property type="entry name" value="START-like_dom_sf"/>
</dbReference>
<accession>A0ABD3RM13</accession>
<dbReference type="EMBL" id="JBJXBP010000008">
    <property type="protein sequence ID" value="KAL3813322.1"/>
    <property type="molecule type" value="Genomic_DNA"/>
</dbReference>
<evidence type="ECO:0000313" key="2">
    <source>
        <dbReference type="EMBL" id="KAL3813322.1"/>
    </source>
</evidence>
<dbReference type="PANTHER" id="PTHR31907">
    <property type="entry name" value="MLP-LIKE PROTEIN 423"/>
    <property type="match status" value="1"/>
</dbReference>
<dbReference type="InterPro" id="IPR051761">
    <property type="entry name" value="MLP-like_ligand-binding"/>
</dbReference>
<name>A0ABD3RM13_9LAMI</name>
<dbReference type="Proteomes" id="UP001634393">
    <property type="component" value="Unassembled WGS sequence"/>
</dbReference>
<reference evidence="2 3" key="1">
    <citation type="submission" date="2024-12" db="EMBL/GenBank/DDBJ databases">
        <title>The unique morphological basis and parallel evolutionary history of personate flowers in Penstemon.</title>
        <authorList>
            <person name="Depatie T.H."/>
            <person name="Wessinger C.A."/>
        </authorList>
    </citation>
    <scope>NUCLEOTIDE SEQUENCE [LARGE SCALE GENOMIC DNA]</scope>
    <source>
        <strain evidence="2">WTNN_2</strain>
        <tissue evidence="2">Leaf</tissue>
    </source>
</reference>